<evidence type="ECO:0008006" key="11">
    <source>
        <dbReference type="Google" id="ProtNLM"/>
    </source>
</evidence>
<dbReference type="InterPro" id="IPR036020">
    <property type="entry name" value="WW_dom_sf"/>
</dbReference>
<keyword evidence="10" id="KW-1185">Reference proteome</keyword>
<proteinExistence type="predicted"/>
<dbReference type="InterPro" id="IPR000690">
    <property type="entry name" value="Matrin/U1-C_Znf_C2H2"/>
</dbReference>
<dbReference type="SUPFAM" id="SSF51045">
    <property type="entry name" value="WW domain"/>
    <property type="match status" value="2"/>
</dbReference>
<dbReference type="Pfam" id="PF00397">
    <property type="entry name" value="WW"/>
    <property type="match status" value="2"/>
</dbReference>
<dbReference type="InterPro" id="IPR013085">
    <property type="entry name" value="U1-CZ_Znf_C2H2"/>
</dbReference>
<keyword evidence="4" id="KW-0862">Zinc</keyword>
<feature type="region of interest" description="Disordered" evidence="6">
    <location>
        <begin position="78"/>
        <end position="121"/>
    </location>
</feature>
<feature type="compositionally biased region" description="Basic and acidic residues" evidence="6">
    <location>
        <begin position="198"/>
        <end position="230"/>
    </location>
</feature>
<feature type="compositionally biased region" description="Basic and acidic residues" evidence="6">
    <location>
        <begin position="262"/>
        <end position="272"/>
    </location>
</feature>
<feature type="region of interest" description="Disordered" evidence="6">
    <location>
        <begin position="141"/>
        <end position="286"/>
    </location>
</feature>
<feature type="compositionally biased region" description="Basic and acidic residues" evidence="6">
    <location>
        <begin position="96"/>
        <end position="112"/>
    </location>
</feature>
<evidence type="ECO:0000256" key="6">
    <source>
        <dbReference type="SAM" id="MobiDB-lite"/>
    </source>
</evidence>
<feature type="domain" description="Matrin-type" evidence="8">
    <location>
        <begin position="10"/>
        <end position="41"/>
    </location>
</feature>
<dbReference type="Proteomes" id="UP000826234">
    <property type="component" value="Unassembled WGS sequence"/>
</dbReference>
<organism evidence="9 10">
    <name type="scientific">Phrynosoma platyrhinos</name>
    <name type="common">Desert horned lizard</name>
    <dbReference type="NCBI Taxonomy" id="52577"/>
    <lineage>
        <taxon>Eukaryota</taxon>
        <taxon>Metazoa</taxon>
        <taxon>Chordata</taxon>
        <taxon>Craniata</taxon>
        <taxon>Vertebrata</taxon>
        <taxon>Euteleostomi</taxon>
        <taxon>Lepidosauria</taxon>
        <taxon>Squamata</taxon>
        <taxon>Bifurcata</taxon>
        <taxon>Unidentata</taxon>
        <taxon>Episquamata</taxon>
        <taxon>Toxicofera</taxon>
        <taxon>Iguania</taxon>
        <taxon>Phrynosomatidae</taxon>
        <taxon>Phrynosomatinae</taxon>
        <taxon>Phrynosoma</taxon>
    </lineage>
</organism>
<dbReference type="InterPro" id="IPR040023">
    <property type="entry name" value="WBP4"/>
</dbReference>
<evidence type="ECO:0000256" key="1">
    <source>
        <dbReference type="ARBA" id="ARBA00004123"/>
    </source>
</evidence>
<name>A0ABQ7T4H2_PHRPL</name>
<evidence type="ECO:0000313" key="10">
    <source>
        <dbReference type="Proteomes" id="UP000826234"/>
    </source>
</evidence>
<evidence type="ECO:0000259" key="8">
    <source>
        <dbReference type="PROSITE" id="PS50171"/>
    </source>
</evidence>
<keyword evidence="3" id="KW-0863">Zinc-finger</keyword>
<dbReference type="PROSITE" id="PS50020">
    <property type="entry name" value="WW_DOMAIN_2"/>
    <property type="match status" value="2"/>
</dbReference>
<dbReference type="EMBL" id="JAIPUX010001232">
    <property type="protein sequence ID" value="KAH0624448.1"/>
    <property type="molecule type" value="Genomic_DNA"/>
</dbReference>
<keyword evidence="2" id="KW-0479">Metal-binding</keyword>
<keyword evidence="5" id="KW-0539">Nucleus</keyword>
<evidence type="ECO:0000256" key="4">
    <source>
        <dbReference type="ARBA" id="ARBA00022833"/>
    </source>
</evidence>
<dbReference type="InterPro" id="IPR003604">
    <property type="entry name" value="Matrin/U1-like-C_Znf_C2H2"/>
</dbReference>
<feature type="non-terminal residue" evidence="9">
    <location>
        <position position="1"/>
    </location>
</feature>
<evidence type="ECO:0000256" key="5">
    <source>
        <dbReference type="ARBA" id="ARBA00023242"/>
    </source>
</evidence>
<evidence type="ECO:0000259" key="7">
    <source>
        <dbReference type="PROSITE" id="PS50020"/>
    </source>
</evidence>
<accession>A0ABQ7T4H2</accession>
<dbReference type="Gene3D" id="3.30.160.60">
    <property type="entry name" value="Classic Zinc Finger"/>
    <property type="match status" value="1"/>
</dbReference>
<protein>
    <recommendedName>
        <fullName evidence="11">WW domain-binding protein 4</fullName>
    </recommendedName>
</protein>
<dbReference type="PANTHER" id="PTHR13173">
    <property type="entry name" value="WW DOMAIN BINDING PROTEIN 4"/>
    <property type="match status" value="1"/>
</dbReference>
<dbReference type="Gene3D" id="2.20.70.10">
    <property type="match status" value="2"/>
</dbReference>
<dbReference type="PROSITE" id="PS50171">
    <property type="entry name" value="ZF_MATRIN"/>
    <property type="match status" value="1"/>
</dbReference>
<comment type="caution">
    <text evidence="9">The sequence shown here is derived from an EMBL/GenBank/DDBJ whole genome shotgun (WGS) entry which is preliminary data.</text>
</comment>
<dbReference type="SMART" id="SM00451">
    <property type="entry name" value="ZnF_U1"/>
    <property type="match status" value="1"/>
</dbReference>
<comment type="subcellular location">
    <subcellularLocation>
        <location evidence="1">Nucleus</location>
    </subcellularLocation>
</comment>
<evidence type="ECO:0000256" key="2">
    <source>
        <dbReference type="ARBA" id="ARBA00022723"/>
    </source>
</evidence>
<dbReference type="SUPFAM" id="SSF57667">
    <property type="entry name" value="beta-beta-alpha zinc fingers"/>
    <property type="match status" value="1"/>
</dbReference>
<reference evidence="9 10" key="1">
    <citation type="journal article" date="2022" name="Gigascience">
        <title>A chromosome-level genome assembly and annotation of the desert horned lizard, Phrynosoma platyrhinos, provides insight into chromosomal rearrangements among reptiles.</title>
        <authorList>
            <person name="Koochekian N."/>
            <person name="Ascanio A."/>
            <person name="Farleigh K."/>
            <person name="Card D.C."/>
            <person name="Schield D.R."/>
            <person name="Castoe T.A."/>
            <person name="Jezkova T."/>
        </authorList>
    </citation>
    <scope>NUCLEOTIDE SEQUENCE [LARGE SCALE GENOMIC DNA]</scope>
    <source>
        <strain evidence="9">NK-2021</strain>
    </source>
</reference>
<feature type="domain" description="WW" evidence="7">
    <location>
        <begin position="156"/>
        <end position="189"/>
    </location>
</feature>
<feature type="compositionally biased region" description="Polar residues" evidence="6">
    <location>
        <begin position="151"/>
        <end position="161"/>
    </location>
</feature>
<dbReference type="InterPro" id="IPR036236">
    <property type="entry name" value="Znf_C2H2_sf"/>
</dbReference>
<gene>
    <name evidence="9" type="ORF">JD844_031878</name>
</gene>
<evidence type="ECO:0000313" key="9">
    <source>
        <dbReference type="EMBL" id="KAH0624448.1"/>
    </source>
</evidence>
<dbReference type="PROSITE" id="PS01159">
    <property type="entry name" value="WW_DOMAIN_1"/>
    <property type="match status" value="2"/>
</dbReference>
<sequence length="374" mass="43112">ADFWKSQPKKFCDYCKCWIADNKPSIDFHERGKNHKENVAKKISEIKKKSLEKAKEEEKMSKEFAAMEEAAMKAYQEDLKRLGAKAEPASQSSTPKKQEEKKKKEKRKKETTEMSSETNEWVQGFSAEGYVYYYNTTSGASQWEKPEGFQDSVQESQTTAQWIEGTSEDGHTYYYNTESGVSTWEKPDGFVSNSSKSGENEHHSEESSEIESKRDKSENAKESNKSELQKPKRNFQKKAESDDEIEEKPRKPKKISPYGEWQEVKQESIFDHEDTEPSLPKTSLAASQIAKPYGEWEEITEEEDPYEKVDLELPDMDHDSLSDPILETAEDAKMIFKEKTVTSLGDTAEGIPVFKKRKFENGKSRNIRQRLSDH</sequence>
<evidence type="ECO:0000256" key="3">
    <source>
        <dbReference type="ARBA" id="ARBA00022771"/>
    </source>
</evidence>
<dbReference type="PANTHER" id="PTHR13173:SF10">
    <property type="entry name" value="WW DOMAIN-BINDING PROTEIN 4"/>
    <property type="match status" value="1"/>
</dbReference>
<feature type="domain" description="WW" evidence="7">
    <location>
        <begin position="115"/>
        <end position="148"/>
    </location>
</feature>
<dbReference type="SMART" id="SM00456">
    <property type="entry name" value="WW"/>
    <property type="match status" value="2"/>
</dbReference>
<dbReference type="Pfam" id="PF06220">
    <property type="entry name" value="zf-U1"/>
    <property type="match status" value="1"/>
</dbReference>
<dbReference type="CDD" id="cd00201">
    <property type="entry name" value="WW"/>
    <property type="match status" value="2"/>
</dbReference>
<dbReference type="InterPro" id="IPR001202">
    <property type="entry name" value="WW_dom"/>
</dbReference>